<sequence>MKKEPEPNGHVLVIPHKIHETTTRSEPNNSVLPIEKFKIMDPIPPHNDQTDLVTAMLGGAISGAVTTALTYPFEYIKVTSQIENRGLIKVAAELPMNQVRPLFTGCGTLALGNALKGCSRMLVFNAMTNFMSANERGQTSAPRVVTAGMLTGAIESLWVIPFECMKTRLIENSMYSQGMKVELPGYAKAHESSLGHHQQTQHTHSNPHSHSQSVHARGAKTTKRPSNPGIVDSSNPRFKAIEYYRKNPSNTFTKIIKEIYATQGLRGFKQGSLITIFRQCMNSMVWFSSYNSFQQLIDPTRDSITELELLGMGFASSCAVVAITQPIDLLKTRMQTRDYRIIYRDVMTCTLKIFMEEGIKKFWAGWFPRLVKVSCSSSVTLITYNFVTKGVKQLSDIKPFAP</sequence>
<keyword evidence="2" id="KW-1185">Reference proteome</keyword>
<evidence type="ECO:0000313" key="1">
    <source>
        <dbReference type="EMBL" id="GME75588.1"/>
    </source>
</evidence>
<accession>A0ACB5SWW0</accession>
<protein>
    <submittedName>
        <fullName evidence="1">Unnamed protein product</fullName>
    </submittedName>
</protein>
<dbReference type="Proteomes" id="UP001165064">
    <property type="component" value="Unassembled WGS sequence"/>
</dbReference>
<evidence type="ECO:0000313" key="2">
    <source>
        <dbReference type="Proteomes" id="UP001165064"/>
    </source>
</evidence>
<dbReference type="EMBL" id="BSXS01001250">
    <property type="protein sequence ID" value="GME75588.1"/>
    <property type="molecule type" value="Genomic_DNA"/>
</dbReference>
<organism evidence="1 2">
    <name type="scientific">Ambrosiozyma monospora</name>
    <name type="common">Yeast</name>
    <name type="synonym">Endomycopsis monosporus</name>
    <dbReference type="NCBI Taxonomy" id="43982"/>
    <lineage>
        <taxon>Eukaryota</taxon>
        <taxon>Fungi</taxon>
        <taxon>Dikarya</taxon>
        <taxon>Ascomycota</taxon>
        <taxon>Saccharomycotina</taxon>
        <taxon>Pichiomycetes</taxon>
        <taxon>Pichiales</taxon>
        <taxon>Pichiaceae</taxon>
        <taxon>Ambrosiozyma</taxon>
    </lineage>
</organism>
<proteinExistence type="predicted"/>
<reference evidence="1" key="1">
    <citation type="submission" date="2023-04" db="EMBL/GenBank/DDBJ databases">
        <title>Ambrosiozyma monospora NBRC 10751.</title>
        <authorList>
            <person name="Ichikawa N."/>
            <person name="Sato H."/>
            <person name="Tonouchi N."/>
        </authorList>
    </citation>
    <scope>NUCLEOTIDE SEQUENCE</scope>
    <source>
        <strain evidence="1">NBRC 10751</strain>
    </source>
</reference>
<name>A0ACB5SWW0_AMBMO</name>
<comment type="caution">
    <text evidence="1">The sequence shown here is derived from an EMBL/GenBank/DDBJ whole genome shotgun (WGS) entry which is preliminary data.</text>
</comment>
<gene>
    <name evidence="1" type="ORF">Amon02_000222400</name>
</gene>